<dbReference type="Pfam" id="PF02592">
    <property type="entry name" value="Vut_1"/>
    <property type="match status" value="1"/>
</dbReference>
<sequence length="164" mass="18275">MISAIIYIIAVLIANYTATWFIPLPIFGKVAVGTLVFGVTFDQRDRLHHYRGRKAVYLTVAITAFLAVLESYFLKVPARIILASLIAILIAEAADTEIYQNAIQRPWLERVIRSNAVSIPLDSIIFNCIAFAGVFSNIELMSIIFGETIIKVIISGIVAFWKVK</sequence>
<dbReference type="PANTHER" id="PTHR34300">
    <property type="entry name" value="QUEUOSINE PRECURSOR TRANSPORTER-RELATED"/>
    <property type="match status" value="1"/>
</dbReference>
<dbReference type="Proteomes" id="UP000218418">
    <property type="component" value="Chromosome"/>
</dbReference>
<proteinExistence type="predicted"/>
<dbReference type="PANTHER" id="PTHR34300:SF2">
    <property type="entry name" value="QUEUOSINE PRECURSOR TRANSPORTER-RELATED"/>
    <property type="match status" value="1"/>
</dbReference>
<keyword evidence="1" id="KW-0812">Transmembrane</keyword>
<evidence type="ECO:0008006" key="4">
    <source>
        <dbReference type="Google" id="ProtNLM"/>
    </source>
</evidence>
<name>A0A1Z4LR82_9CYAN</name>
<feature type="transmembrane region" description="Helical" evidence="1">
    <location>
        <begin position="140"/>
        <end position="161"/>
    </location>
</feature>
<organism evidence="2 3">
    <name type="scientific">Calothrix parasitica NIES-267</name>
    <dbReference type="NCBI Taxonomy" id="1973488"/>
    <lineage>
        <taxon>Bacteria</taxon>
        <taxon>Bacillati</taxon>
        <taxon>Cyanobacteriota</taxon>
        <taxon>Cyanophyceae</taxon>
        <taxon>Nostocales</taxon>
        <taxon>Calotrichaceae</taxon>
        <taxon>Calothrix</taxon>
    </lineage>
</organism>
<gene>
    <name evidence="2" type="ORF">NIES267_31850</name>
</gene>
<accession>A0A1Z4LR82</accession>
<keyword evidence="1" id="KW-0472">Membrane</keyword>
<dbReference type="EMBL" id="AP018227">
    <property type="protein sequence ID" value="BAY83694.1"/>
    <property type="molecule type" value="Genomic_DNA"/>
</dbReference>
<feature type="transmembrane region" description="Helical" evidence="1">
    <location>
        <begin position="111"/>
        <end position="134"/>
    </location>
</feature>
<evidence type="ECO:0000256" key="1">
    <source>
        <dbReference type="SAM" id="Phobius"/>
    </source>
</evidence>
<keyword evidence="1" id="KW-1133">Transmembrane helix</keyword>
<evidence type="ECO:0000313" key="2">
    <source>
        <dbReference type="EMBL" id="BAY83694.1"/>
    </source>
</evidence>
<evidence type="ECO:0000313" key="3">
    <source>
        <dbReference type="Proteomes" id="UP000218418"/>
    </source>
</evidence>
<dbReference type="InterPro" id="IPR003744">
    <property type="entry name" value="YhhQ"/>
</dbReference>
<protein>
    <recommendedName>
        <fullName evidence="4">VUT family protein</fullName>
    </recommendedName>
</protein>
<dbReference type="OrthoDB" id="9805479at2"/>
<keyword evidence="3" id="KW-1185">Reference proteome</keyword>
<reference evidence="2 3" key="1">
    <citation type="submission" date="2017-06" db="EMBL/GenBank/DDBJ databases">
        <title>Genome sequencing of cyanobaciteial culture collection at National Institute for Environmental Studies (NIES).</title>
        <authorList>
            <person name="Hirose Y."/>
            <person name="Shimura Y."/>
            <person name="Fujisawa T."/>
            <person name="Nakamura Y."/>
            <person name="Kawachi M."/>
        </authorList>
    </citation>
    <scope>NUCLEOTIDE SEQUENCE [LARGE SCALE GENOMIC DNA]</scope>
    <source>
        <strain evidence="2 3">NIES-267</strain>
    </source>
</reference>
<dbReference type="AlphaFoldDB" id="A0A1Z4LR82"/>
<feature type="transmembrane region" description="Helical" evidence="1">
    <location>
        <begin position="55"/>
        <end position="74"/>
    </location>
</feature>